<accession>A0A3D9URA5</accession>
<evidence type="ECO:0000313" key="5">
    <source>
        <dbReference type="Proteomes" id="UP000256253"/>
    </source>
</evidence>
<proteinExistence type="predicted"/>
<dbReference type="EMBL" id="QTUA01000001">
    <property type="protein sequence ID" value="REF31023.1"/>
    <property type="molecule type" value="Genomic_DNA"/>
</dbReference>
<keyword evidence="2" id="KW-0012">Acyltransferase</keyword>
<dbReference type="InterPro" id="IPR016181">
    <property type="entry name" value="Acyl_CoA_acyltransferase"/>
</dbReference>
<evidence type="ECO:0000256" key="1">
    <source>
        <dbReference type="ARBA" id="ARBA00022679"/>
    </source>
</evidence>
<keyword evidence="5" id="KW-1185">Reference proteome</keyword>
<comment type="caution">
    <text evidence="4">The sequence shown here is derived from an EMBL/GenBank/DDBJ whole genome shotgun (WGS) entry which is preliminary data.</text>
</comment>
<dbReference type="CDD" id="cd04301">
    <property type="entry name" value="NAT_SF"/>
    <property type="match status" value="1"/>
</dbReference>
<name>A0A3D9URA5_9MICO</name>
<dbReference type="InterPro" id="IPR000182">
    <property type="entry name" value="GNAT_dom"/>
</dbReference>
<dbReference type="PROSITE" id="PS51186">
    <property type="entry name" value="GNAT"/>
    <property type="match status" value="1"/>
</dbReference>
<dbReference type="AlphaFoldDB" id="A0A3D9URA5"/>
<keyword evidence="1 4" id="KW-0808">Transferase</keyword>
<evidence type="ECO:0000313" key="4">
    <source>
        <dbReference type="EMBL" id="REF31023.1"/>
    </source>
</evidence>
<dbReference type="Gene3D" id="3.40.630.30">
    <property type="match status" value="1"/>
</dbReference>
<dbReference type="SUPFAM" id="SSF55729">
    <property type="entry name" value="Acyl-CoA N-acyltransferases (Nat)"/>
    <property type="match status" value="1"/>
</dbReference>
<dbReference type="Proteomes" id="UP000256253">
    <property type="component" value="Unassembled WGS sequence"/>
</dbReference>
<dbReference type="OrthoDB" id="5192872at2"/>
<reference evidence="4 5" key="1">
    <citation type="submission" date="2018-08" db="EMBL/GenBank/DDBJ databases">
        <title>Sequencing the genomes of 1000 actinobacteria strains.</title>
        <authorList>
            <person name="Klenk H.-P."/>
        </authorList>
    </citation>
    <scope>NUCLEOTIDE SEQUENCE [LARGE SCALE GENOMIC DNA]</scope>
    <source>
        <strain evidence="4 5">DSM 22967</strain>
    </source>
</reference>
<dbReference type="InterPro" id="IPR050832">
    <property type="entry name" value="Bact_Acetyltransf"/>
</dbReference>
<dbReference type="Pfam" id="PF00583">
    <property type="entry name" value="Acetyltransf_1"/>
    <property type="match status" value="1"/>
</dbReference>
<dbReference type="GO" id="GO:0016747">
    <property type="term" value="F:acyltransferase activity, transferring groups other than amino-acyl groups"/>
    <property type="evidence" value="ECO:0007669"/>
    <property type="project" value="InterPro"/>
</dbReference>
<organism evidence="4 5">
    <name type="scientific">Calidifontibacter indicus</name>
    <dbReference type="NCBI Taxonomy" id="419650"/>
    <lineage>
        <taxon>Bacteria</taxon>
        <taxon>Bacillati</taxon>
        <taxon>Actinomycetota</taxon>
        <taxon>Actinomycetes</taxon>
        <taxon>Micrococcales</taxon>
        <taxon>Dermacoccaceae</taxon>
        <taxon>Calidifontibacter</taxon>
    </lineage>
</organism>
<protein>
    <submittedName>
        <fullName evidence="4">Acetyltransferase (GNAT) family protein</fullName>
    </submittedName>
</protein>
<evidence type="ECO:0000256" key="2">
    <source>
        <dbReference type="ARBA" id="ARBA00023315"/>
    </source>
</evidence>
<gene>
    <name evidence="4" type="ORF">DFJ65_2064</name>
</gene>
<sequence length="196" mass="21347">MARTTVRVVRADSDDLGTLEQLWVESRIATGQTRDWAGRMVRDGRVRSAVEHPDVRIFLAFNGTEPAGFLVLARSPLGAMTDEPSVLIDQMYVQPDLRRRGVARALLAVVPLTAESIGVGVITAAVPAPQRELNRFFARLGFASTTTLRSTSVATLRRHLEPELAAERAGGQSVVRLRRSIRGRARTRHAAAGEAG</sequence>
<feature type="domain" description="N-acetyltransferase" evidence="3">
    <location>
        <begin position="6"/>
        <end position="167"/>
    </location>
</feature>
<evidence type="ECO:0000259" key="3">
    <source>
        <dbReference type="PROSITE" id="PS51186"/>
    </source>
</evidence>
<dbReference type="PANTHER" id="PTHR43877">
    <property type="entry name" value="AMINOALKYLPHOSPHONATE N-ACETYLTRANSFERASE-RELATED-RELATED"/>
    <property type="match status" value="1"/>
</dbReference>